<comment type="similarity">
    <text evidence="2">Belongs to the major facilitator superfamily.</text>
</comment>
<name>A0A8G2F302_9PROT</name>
<dbReference type="InterPro" id="IPR004752">
    <property type="entry name" value="AmpG_permease/AT-1"/>
</dbReference>
<dbReference type="InterPro" id="IPR036259">
    <property type="entry name" value="MFS_trans_sf"/>
</dbReference>
<dbReference type="PROSITE" id="PS50850">
    <property type="entry name" value="MFS"/>
    <property type="match status" value="1"/>
</dbReference>
<keyword evidence="5 7" id="KW-1133">Transmembrane helix</keyword>
<dbReference type="PANTHER" id="PTHR12778">
    <property type="entry name" value="SOLUTE CARRIER FAMILY 33 ACETYL-COA TRANSPORTER -RELATED"/>
    <property type="match status" value="1"/>
</dbReference>
<dbReference type="InterPro" id="IPR011701">
    <property type="entry name" value="MFS"/>
</dbReference>
<feature type="transmembrane region" description="Helical" evidence="7">
    <location>
        <begin position="64"/>
        <end position="85"/>
    </location>
</feature>
<feature type="transmembrane region" description="Helical" evidence="7">
    <location>
        <begin position="199"/>
        <end position="218"/>
    </location>
</feature>
<keyword evidence="3" id="KW-0813">Transport</keyword>
<reference evidence="9 10" key="1">
    <citation type="submission" date="2016-10" db="EMBL/GenBank/DDBJ databases">
        <authorList>
            <person name="Varghese N."/>
            <person name="Submissions S."/>
        </authorList>
    </citation>
    <scope>NUCLEOTIDE SEQUENCE [LARGE SCALE GENOMIC DNA]</scope>
    <source>
        <strain evidence="9 10">DSM 18839</strain>
    </source>
</reference>
<evidence type="ECO:0000256" key="5">
    <source>
        <dbReference type="ARBA" id="ARBA00022989"/>
    </source>
</evidence>
<dbReference type="GO" id="GO:0016020">
    <property type="term" value="C:membrane"/>
    <property type="evidence" value="ECO:0007669"/>
    <property type="project" value="UniProtKB-SubCell"/>
</dbReference>
<comment type="caution">
    <text evidence="9">The sequence shown here is derived from an EMBL/GenBank/DDBJ whole genome shotgun (WGS) entry which is preliminary data.</text>
</comment>
<keyword evidence="10" id="KW-1185">Reference proteome</keyword>
<proteinExistence type="inferred from homology"/>
<dbReference type="InterPro" id="IPR020846">
    <property type="entry name" value="MFS_dom"/>
</dbReference>
<feature type="transmembrane region" description="Helical" evidence="7">
    <location>
        <begin position="106"/>
        <end position="125"/>
    </location>
</feature>
<dbReference type="NCBIfam" id="TIGR00901">
    <property type="entry name" value="2A0125"/>
    <property type="match status" value="1"/>
</dbReference>
<evidence type="ECO:0000256" key="2">
    <source>
        <dbReference type="ARBA" id="ARBA00008335"/>
    </source>
</evidence>
<organism evidence="9 10">
    <name type="scientific">Thalassobaculum litoreum DSM 18839</name>
    <dbReference type="NCBI Taxonomy" id="1123362"/>
    <lineage>
        <taxon>Bacteria</taxon>
        <taxon>Pseudomonadati</taxon>
        <taxon>Pseudomonadota</taxon>
        <taxon>Alphaproteobacteria</taxon>
        <taxon>Rhodospirillales</taxon>
        <taxon>Thalassobaculaceae</taxon>
        <taxon>Thalassobaculum</taxon>
    </lineage>
</organism>
<dbReference type="Pfam" id="PF07690">
    <property type="entry name" value="MFS_1"/>
    <property type="match status" value="1"/>
</dbReference>
<dbReference type="SUPFAM" id="SSF103473">
    <property type="entry name" value="MFS general substrate transporter"/>
    <property type="match status" value="1"/>
</dbReference>
<dbReference type="AlphaFoldDB" id="A0A8G2F302"/>
<keyword evidence="4 7" id="KW-0812">Transmembrane</keyword>
<accession>A0A8G2F302</accession>
<feature type="transmembrane region" description="Helical" evidence="7">
    <location>
        <begin position="392"/>
        <end position="415"/>
    </location>
</feature>
<dbReference type="GO" id="GO:0022857">
    <property type="term" value="F:transmembrane transporter activity"/>
    <property type="evidence" value="ECO:0007669"/>
    <property type="project" value="InterPro"/>
</dbReference>
<feature type="transmembrane region" description="Helical" evidence="7">
    <location>
        <begin position="131"/>
        <end position="152"/>
    </location>
</feature>
<feature type="transmembrane region" description="Helical" evidence="7">
    <location>
        <begin position="262"/>
        <end position="284"/>
    </location>
</feature>
<feature type="domain" description="Major facilitator superfamily (MFS) profile" evidence="8">
    <location>
        <begin position="33"/>
        <end position="447"/>
    </location>
</feature>
<feature type="transmembrane region" description="Helical" evidence="7">
    <location>
        <begin position="421"/>
        <end position="445"/>
    </location>
</feature>
<sequence>MMLGKPGRLRYLIGMAAERTSWTDGIRVYLDRRMLIILVFGFASGLPAPLVYSNLSIWLTDAGFSRSSVGLFSLATTAYAINFLWAPLVDRLRLPGLTDRLGRRRGWALLTQLLLIAAIAFLGLTDPTADVSMVALACVFVAFVSATQDIVIDAYRVDILKPEEFGAGSAVAIWGWHLGGTLVGGAGGLYLAANLGWNATYLILACTLLIAVAATLLAPEPTPRDPLPEDVSDTGAPATERAAIWLRQALIDPFAEFMRRDWWLLILVFVFVFKFGDALLGRMSFVFYRELGFELTQIADVTKVFGLAAVCLGVFAGGILVKLAGVFRALLAGGLAAAATNLAYAYLAGAGQDADVFAVAVIADNFTGGLATVAFVAYLAGLCNTAFSATQYALLNSLGNLARIWFASSAGVIVDSLGGDWALFFTMTAGLALLGLPLLLVLMWVMPDPGKAGSGSESS</sequence>
<feature type="transmembrane region" description="Helical" evidence="7">
    <location>
        <begin position="304"/>
        <end position="323"/>
    </location>
</feature>
<evidence type="ECO:0000256" key="4">
    <source>
        <dbReference type="ARBA" id="ARBA00022692"/>
    </source>
</evidence>
<dbReference type="EMBL" id="FNBW01000006">
    <property type="protein sequence ID" value="SDF74260.1"/>
    <property type="molecule type" value="Genomic_DNA"/>
</dbReference>
<feature type="transmembrane region" description="Helical" evidence="7">
    <location>
        <begin position="356"/>
        <end position="380"/>
    </location>
</feature>
<evidence type="ECO:0000256" key="3">
    <source>
        <dbReference type="ARBA" id="ARBA00022448"/>
    </source>
</evidence>
<feature type="transmembrane region" description="Helical" evidence="7">
    <location>
        <begin position="330"/>
        <end position="350"/>
    </location>
</feature>
<feature type="transmembrane region" description="Helical" evidence="7">
    <location>
        <begin position="173"/>
        <end position="193"/>
    </location>
</feature>
<keyword evidence="6 7" id="KW-0472">Membrane</keyword>
<protein>
    <submittedName>
        <fullName evidence="9">MFS transporter, PAT family, beta-lactamase induction signal transducer AmpG</fullName>
    </submittedName>
</protein>
<dbReference type="PANTHER" id="PTHR12778:SF10">
    <property type="entry name" value="MAJOR FACILITATOR SUPERFAMILY DOMAIN-CONTAINING PROTEIN 3"/>
    <property type="match status" value="1"/>
</dbReference>
<evidence type="ECO:0000256" key="1">
    <source>
        <dbReference type="ARBA" id="ARBA00004141"/>
    </source>
</evidence>
<comment type="subcellular location">
    <subcellularLocation>
        <location evidence="1">Membrane</location>
        <topology evidence="1">Multi-pass membrane protein</topology>
    </subcellularLocation>
</comment>
<evidence type="ECO:0000256" key="7">
    <source>
        <dbReference type="SAM" id="Phobius"/>
    </source>
</evidence>
<dbReference type="Proteomes" id="UP000198615">
    <property type="component" value="Unassembled WGS sequence"/>
</dbReference>
<evidence type="ECO:0000256" key="6">
    <source>
        <dbReference type="ARBA" id="ARBA00023136"/>
    </source>
</evidence>
<evidence type="ECO:0000313" key="9">
    <source>
        <dbReference type="EMBL" id="SDF74260.1"/>
    </source>
</evidence>
<feature type="transmembrane region" description="Helical" evidence="7">
    <location>
        <begin position="34"/>
        <end position="52"/>
    </location>
</feature>
<dbReference type="Gene3D" id="1.20.1250.20">
    <property type="entry name" value="MFS general substrate transporter like domains"/>
    <property type="match status" value="2"/>
</dbReference>
<evidence type="ECO:0000259" key="8">
    <source>
        <dbReference type="PROSITE" id="PS50850"/>
    </source>
</evidence>
<gene>
    <name evidence="9" type="ORF">SAMN05660686_02152</name>
</gene>
<evidence type="ECO:0000313" key="10">
    <source>
        <dbReference type="Proteomes" id="UP000198615"/>
    </source>
</evidence>